<name>A0ABQ2XUS2_9BURK</name>
<proteinExistence type="predicted"/>
<evidence type="ECO:0000313" key="2">
    <source>
        <dbReference type="Proteomes" id="UP000653343"/>
    </source>
</evidence>
<gene>
    <name evidence="1" type="ORF">GCM10010946_08430</name>
</gene>
<accession>A0ABQ2XUS2</accession>
<sequence length="74" mass="8417">MLPDLSRFKNSMHHRCCRMRSCFISKDHAHANTGATCAGSSRGITGVFEFEIRVTMDGHAIELSPNFHRFLKHI</sequence>
<dbReference type="EMBL" id="BMYU01000002">
    <property type="protein sequence ID" value="GGX33775.1"/>
    <property type="molecule type" value="Genomic_DNA"/>
</dbReference>
<keyword evidence="2" id="KW-1185">Reference proteome</keyword>
<organism evidence="1 2">
    <name type="scientific">Undibacterium squillarum</name>
    <dbReference type="NCBI Taxonomy" id="1131567"/>
    <lineage>
        <taxon>Bacteria</taxon>
        <taxon>Pseudomonadati</taxon>
        <taxon>Pseudomonadota</taxon>
        <taxon>Betaproteobacteria</taxon>
        <taxon>Burkholderiales</taxon>
        <taxon>Oxalobacteraceae</taxon>
        <taxon>Undibacterium</taxon>
    </lineage>
</organism>
<comment type="caution">
    <text evidence="1">The sequence shown here is derived from an EMBL/GenBank/DDBJ whole genome shotgun (WGS) entry which is preliminary data.</text>
</comment>
<protein>
    <submittedName>
        <fullName evidence="1">Uncharacterized protein</fullName>
    </submittedName>
</protein>
<dbReference type="Proteomes" id="UP000653343">
    <property type="component" value="Unassembled WGS sequence"/>
</dbReference>
<evidence type="ECO:0000313" key="1">
    <source>
        <dbReference type="EMBL" id="GGX33775.1"/>
    </source>
</evidence>
<reference evidence="2" key="1">
    <citation type="journal article" date="2019" name="Int. J. Syst. Evol. Microbiol.">
        <title>The Global Catalogue of Microorganisms (GCM) 10K type strain sequencing project: providing services to taxonomists for standard genome sequencing and annotation.</title>
        <authorList>
            <consortium name="The Broad Institute Genomics Platform"/>
            <consortium name="The Broad Institute Genome Sequencing Center for Infectious Disease"/>
            <person name="Wu L."/>
            <person name="Ma J."/>
        </authorList>
    </citation>
    <scope>NUCLEOTIDE SEQUENCE [LARGE SCALE GENOMIC DNA]</scope>
    <source>
        <strain evidence="2">KCTC 23917</strain>
    </source>
</reference>